<dbReference type="PANTHER" id="PTHR48006:SF88">
    <property type="entry name" value="LRR RECEPTOR-LIKE KINASE FAMILY PROTEIN"/>
    <property type="match status" value="1"/>
</dbReference>
<dbReference type="InterPro" id="IPR001245">
    <property type="entry name" value="Ser-Thr/Tyr_kinase_cat_dom"/>
</dbReference>
<evidence type="ECO:0000259" key="4">
    <source>
        <dbReference type="PROSITE" id="PS50011"/>
    </source>
</evidence>
<keyword evidence="3" id="KW-0732">Signal</keyword>
<dbReference type="Pfam" id="PF07714">
    <property type="entry name" value="PK_Tyr_Ser-Thr"/>
    <property type="match status" value="1"/>
</dbReference>
<sequence>MAILYVFLFIFIFLSNPHRINSSTCKLNFSQFPYEAQSECFDIAANSVPSSVMKACCSSALQSLFKAMAVEANHFGSIFLQLAEAKDCSNTFQNLHQSSNLAKCELQDLISSSTAELCSSTIDSILSFLGIERYNSFRSNCTNLYASNYSDETCFNCVMSYRQSLRALRKGDSSNGNRCNEALLVSLASSDVDSQNWAQGTFSCLWNEIEVKEHLLDSKALLATVIVAAVLVILAPLLYILTRKQIQYASEKDLKNLSDEMAKATDSFNSSNLIGEGTLGKMYVGIMPSGMKAAIKRLNAGIELHNFIDEICRKAKIRHPNLVSTMGCCDRGDECLVYEYCVNGDLSSWLLGDKRTVILTWERRMQIFIGIARGLWFLHTNPWEKLVQGDIKLANILLTEKLEPKISDPILSNYKLKKTERMETTANDVFNFGVVLLQLLTGRKPESLVKEARNAIMKGGSTSAMADPCLNRAYIVTEFQNVFSIAVQCTTPNEQERPNMEEVLQKLEETQILSLNFKSNCKNF</sequence>
<keyword evidence="2" id="KW-0472">Membrane</keyword>
<dbReference type="InterPro" id="IPR000719">
    <property type="entry name" value="Prot_kinase_dom"/>
</dbReference>
<proteinExistence type="predicted"/>
<keyword evidence="6" id="KW-1185">Reference proteome</keyword>
<dbReference type="AlphaFoldDB" id="A0AAW2DUQ1"/>
<gene>
    <name evidence="5" type="ORF">SO802_000601</name>
</gene>
<evidence type="ECO:0000256" key="3">
    <source>
        <dbReference type="SAM" id="SignalP"/>
    </source>
</evidence>
<keyword evidence="2" id="KW-1133">Transmembrane helix</keyword>
<comment type="caution">
    <text evidence="5">The sequence shown here is derived from an EMBL/GenBank/DDBJ whole genome shotgun (WGS) entry which is preliminary data.</text>
</comment>
<feature type="chain" id="PRO_5043553743" description="Protein kinase domain-containing protein" evidence="3">
    <location>
        <begin position="23"/>
        <end position="524"/>
    </location>
</feature>
<dbReference type="Proteomes" id="UP001459277">
    <property type="component" value="Unassembled WGS sequence"/>
</dbReference>
<reference evidence="5 6" key="1">
    <citation type="submission" date="2024-01" db="EMBL/GenBank/DDBJ databases">
        <title>A telomere-to-telomere, gap-free genome of sweet tea (Lithocarpus litseifolius).</title>
        <authorList>
            <person name="Zhou J."/>
        </authorList>
    </citation>
    <scope>NUCLEOTIDE SEQUENCE [LARGE SCALE GENOMIC DNA]</scope>
    <source>
        <strain evidence="5">Zhou-2022a</strain>
        <tissue evidence="5">Leaf</tissue>
    </source>
</reference>
<dbReference type="InterPro" id="IPR051824">
    <property type="entry name" value="LRR_Rcpt-Like_S/T_Kinase"/>
</dbReference>
<dbReference type="EMBL" id="JAZDWU010000001">
    <property type="protein sequence ID" value="KAL0013532.1"/>
    <property type="molecule type" value="Genomic_DNA"/>
</dbReference>
<accession>A0AAW2DUQ1</accession>
<dbReference type="PANTHER" id="PTHR48006">
    <property type="entry name" value="LEUCINE-RICH REPEAT-CONTAINING PROTEIN DDB_G0281931-RELATED"/>
    <property type="match status" value="1"/>
</dbReference>
<organism evidence="5 6">
    <name type="scientific">Lithocarpus litseifolius</name>
    <dbReference type="NCBI Taxonomy" id="425828"/>
    <lineage>
        <taxon>Eukaryota</taxon>
        <taxon>Viridiplantae</taxon>
        <taxon>Streptophyta</taxon>
        <taxon>Embryophyta</taxon>
        <taxon>Tracheophyta</taxon>
        <taxon>Spermatophyta</taxon>
        <taxon>Magnoliopsida</taxon>
        <taxon>eudicotyledons</taxon>
        <taxon>Gunneridae</taxon>
        <taxon>Pentapetalae</taxon>
        <taxon>rosids</taxon>
        <taxon>fabids</taxon>
        <taxon>Fagales</taxon>
        <taxon>Fagaceae</taxon>
        <taxon>Lithocarpus</taxon>
    </lineage>
</organism>
<dbReference type="SMART" id="SM00220">
    <property type="entry name" value="S_TKc"/>
    <property type="match status" value="1"/>
</dbReference>
<dbReference type="InterPro" id="IPR011009">
    <property type="entry name" value="Kinase-like_dom_sf"/>
</dbReference>
<feature type="signal peptide" evidence="3">
    <location>
        <begin position="1"/>
        <end position="22"/>
    </location>
</feature>
<evidence type="ECO:0000313" key="6">
    <source>
        <dbReference type="Proteomes" id="UP001459277"/>
    </source>
</evidence>
<feature type="transmembrane region" description="Helical" evidence="2">
    <location>
        <begin position="220"/>
        <end position="242"/>
    </location>
</feature>
<evidence type="ECO:0000313" key="5">
    <source>
        <dbReference type="EMBL" id="KAL0013532.1"/>
    </source>
</evidence>
<dbReference type="GO" id="GO:0005524">
    <property type="term" value="F:ATP binding"/>
    <property type="evidence" value="ECO:0007669"/>
    <property type="project" value="InterPro"/>
</dbReference>
<name>A0AAW2DUQ1_9ROSI</name>
<dbReference type="Gene3D" id="3.30.200.20">
    <property type="entry name" value="Phosphorylase Kinase, domain 1"/>
    <property type="match status" value="1"/>
</dbReference>
<dbReference type="PROSITE" id="PS50011">
    <property type="entry name" value="PROTEIN_KINASE_DOM"/>
    <property type="match status" value="1"/>
</dbReference>
<dbReference type="SUPFAM" id="SSF56112">
    <property type="entry name" value="Protein kinase-like (PK-like)"/>
    <property type="match status" value="1"/>
</dbReference>
<evidence type="ECO:0000256" key="1">
    <source>
        <dbReference type="ARBA" id="ARBA00004479"/>
    </source>
</evidence>
<dbReference type="GO" id="GO:0016020">
    <property type="term" value="C:membrane"/>
    <property type="evidence" value="ECO:0007669"/>
    <property type="project" value="UniProtKB-SubCell"/>
</dbReference>
<evidence type="ECO:0000256" key="2">
    <source>
        <dbReference type="SAM" id="Phobius"/>
    </source>
</evidence>
<comment type="subcellular location">
    <subcellularLocation>
        <location evidence="1">Membrane</location>
        <topology evidence="1">Single-pass type I membrane protein</topology>
    </subcellularLocation>
</comment>
<dbReference type="GO" id="GO:0004672">
    <property type="term" value="F:protein kinase activity"/>
    <property type="evidence" value="ECO:0007669"/>
    <property type="project" value="InterPro"/>
</dbReference>
<feature type="domain" description="Protein kinase" evidence="4">
    <location>
        <begin position="268"/>
        <end position="513"/>
    </location>
</feature>
<dbReference type="Gene3D" id="1.10.510.10">
    <property type="entry name" value="Transferase(Phosphotransferase) domain 1"/>
    <property type="match status" value="2"/>
</dbReference>
<keyword evidence="2" id="KW-0812">Transmembrane</keyword>
<protein>
    <recommendedName>
        <fullName evidence="4">Protein kinase domain-containing protein</fullName>
    </recommendedName>
</protein>